<protein>
    <submittedName>
        <fullName evidence="2">Segregation and condensation protein A</fullName>
    </submittedName>
    <submittedName>
        <fullName evidence="1">Segregation/condensation protein A</fullName>
    </submittedName>
</protein>
<dbReference type="EMBL" id="BNAJ01000006">
    <property type="protein sequence ID" value="GHF47749.1"/>
    <property type="molecule type" value="Genomic_DNA"/>
</dbReference>
<dbReference type="AlphaFoldDB" id="A0A7W8NRU3"/>
<gene>
    <name evidence="1" type="ORF">GCM10017781_25080</name>
    <name evidence="2" type="ORF">HNQ07_002741</name>
</gene>
<evidence type="ECO:0000313" key="2">
    <source>
        <dbReference type="EMBL" id="MBB5377268.1"/>
    </source>
</evidence>
<organism evidence="2 3">
    <name type="scientific">Deinococcus metalli</name>
    <dbReference type="NCBI Taxonomy" id="1141878"/>
    <lineage>
        <taxon>Bacteria</taxon>
        <taxon>Thermotogati</taxon>
        <taxon>Deinococcota</taxon>
        <taxon>Deinococci</taxon>
        <taxon>Deinococcales</taxon>
        <taxon>Deinococcaceae</taxon>
        <taxon>Deinococcus</taxon>
    </lineage>
</organism>
<proteinExistence type="predicted"/>
<evidence type="ECO:0000313" key="4">
    <source>
        <dbReference type="Proteomes" id="UP000619376"/>
    </source>
</evidence>
<dbReference type="Proteomes" id="UP000619376">
    <property type="component" value="Unassembled WGS sequence"/>
</dbReference>
<reference evidence="4" key="2">
    <citation type="journal article" date="2019" name="Int. J. Syst. Evol. Microbiol.">
        <title>The Global Catalogue of Microorganisms (GCM) 10K type strain sequencing project: providing services to taxonomists for standard genome sequencing and annotation.</title>
        <authorList>
            <consortium name="The Broad Institute Genomics Platform"/>
            <consortium name="The Broad Institute Genome Sequencing Center for Infectious Disease"/>
            <person name="Wu L."/>
            <person name="Ma J."/>
        </authorList>
    </citation>
    <scope>NUCLEOTIDE SEQUENCE [LARGE SCALE GENOMIC DNA]</scope>
    <source>
        <strain evidence="4">CGMCC 1.18437</strain>
    </source>
</reference>
<accession>A0A7W8NRU3</accession>
<dbReference type="EMBL" id="JACHFK010000006">
    <property type="protein sequence ID" value="MBB5377268.1"/>
    <property type="molecule type" value="Genomic_DNA"/>
</dbReference>
<reference evidence="2 3" key="3">
    <citation type="submission" date="2020-08" db="EMBL/GenBank/DDBJ databases">
        <title>Genomic Encyclopedia of Type Strains, Phase IV (KMG-IV): sequencing the most valuable type-strain genomes for metagenomic binning, comparative biology and taxonomic classification.</title>
        <authorList>
            <person name="Goeker M."/>
        </authorList>
    </citation>
    <scope>NUCLEOTIDE SEQUENCE [LARGE SCALE GENOMIC DNA]</scope>
    <source>
        <strain evidence="2 3">DSM 27521</strain>
    </source>
</reference>
<comment type="caution">
    <text evidence="2">The sequence shown here is derived from an EMBL/GenBank/DDBJ whole genome shotgun (WGS) entry which is preliminary data.</text>
</comment>
<reference evidence="1" key="4">
    <citation type="submission" date="2024-05" db="EMBL/GenBank/DDBJ databases">
        <authorList>
            <person name="Sun Q."/>
            <person name="Zhou Y."/>
        </authorList>
    </citation>
    <scope>NUCLEOTIDE SEQUENCE</scope>
    <source>
        <strain evidence="1">CGMCC 1.18437</strain>
    </source>
</reference>
<reference evidence="1" key="1">
    <citation type="journal article" date="2014" name="Int. J. Syst. Evol. Microbiol.">
        <title>Complete genome of a new Firmicutes species belonging to the dominant human colonic microbiota ('Ruminococcus bicirculans') reveals two chromosomes and a selective capacity to utilize plant glucans.</title>
        <authorList>
            <consortium name="NISC Comparative Sequencing Program"/>
            <person name="Wegmann U."/>
            <person name="Louis P."/>
            <person name="Goesmann A."/>
            <person name="Henrissat B."/>
            <person name="Duncan S.H."/>
            <person name="Flint H.J."/>
        </authorList>
    </citation>
    <scope>NUCLEOTIDE SEQUENCE</scope>
    <source>
        <strain evidence="1">CGMCC 1.18437</strain>
    </source>
</reference>
<evidence type="ECO:0000313" key="1">
    <source>
        <dbReference type="EMBL" id="GHF47749.1"/>
    </source>
</evidence>
<name>A0A7W8NRU3_9DEIO</name>
<keyword evidence="4" id="KW-1185">Reference proteome</keyword>
<sequence>MTALQALPGVVAPGPVPPGALPATFTVTLPVFTGSLTELAGALRAGRVLPGAVPLLRLTRDVLAWAQGVSGPDGAHTELLPALAGVIALKARLLLPPPEPDDLPPEPDELLEELVEGVEALAELDALVSFLASRRREREGLLPGRPVPVNLPRRERPRNPQGSLAKLVKAAQNAVRQVEVPLLSRERLTLVDALGALRAFGRRLRTFTFRGVPTQDWGERTTYFAALLEGVKEGSFRAQQDEVYGDIAIASHLEGD</sequence>
<dbReference type="Proteomes" id="UP000539473">
    <property type="component" value="Unassembled WGS sequence"/>
</dbReference>
<evidence type="ECO:0000313" key="3">
    <source>
        <dbReference type="Proteomes" id="UP000539473"/>
    </source>
</evidence>